<dbReference type="Proteomes" id="UP000693970">
    <property type="component" value="Unassembled WGS sequence"/>
</dbReference>
<proteinExistence type="predicted"/>
<feature type="compositionally biased region" description="Acidic residues" evidence="1">
    <location>
        <begin position="242"/>
        <end position="260"/>
    </location>
</feature>
<keyword evidence="3" id="KW-1185">Reference proteome</keyword>
<evidence type="ECO:0000256" key="1">
    <source>
        <dbReference type="SAM" id="MobiDB-lite"/>
    </source>
</evidence>
<name>A0A9K3PFV9_9STRA</name>
<dbReference type="AlphaFoldDB" id="A0A9K3PFV9"/>
<reference evidence="2" key="1">
    <citation type="journal article" date="2021" name="Sci. Rep.">
        <title>Diploid genomic architecture of Nitzschia inconspicua, an elite biomass production diatom.</title>
        <authorList>
            <person name="Oliver A."/>
            <person name="Podell S."/>
            <person name="Pinowska A."/>
            <person name="Traller J.C."/>
            <person name="Smith S.R."/>
            <person name="McClure R."/>
            <person name="Beliaev A."/>
            <person name="Bohutskyi P."/>
            <person name="Hill E.A."/>
            <person name="Rabines A."/>
            <person name="Zheng H."/>
            <person name="Allen L.Z."/>
            <person name="Kuo A."/>
            <person name="Grigoriev I.V."/>
            <person name="Allen A.E."/>
            <person name="Hazlebeck D."/>
            <person name="Allen E.E."/>
        </authorList>
    </citation>
    <scope>NUCLEOTIDE SEQUENCE</scope>
    <source>
        <strain evidence="2">Hildebrandi</strain>
    </source>
</reference>
<accession>A0A9K3PFV9</accession>
<evidence type="ECO:0000313" key="2">
    <source>
        <dbReference type="EMBL" id="KAG7343394.1"/>
    </source>
</evidence>
<sequence length="267" mass="30319">METTRRSSGGKVAASVDPFRDRKHQRRLAVHAAGIHRIGQDTNECFDLVQQILAQAAQGYWVTSVVKEIDCNPQKCFDGRICLQRVSRTKTLARASRNTRYSVDVDVLQAINSGEWIQLLVTEGMTAEALLEEIKTHYDLDEYVSDRLVIGSPETNMLDLGIWMSIQAVVTRVHRRRGSHPDALARSVEDSWNNYLSPSAFQNVHERLKIVLHCIVDDNGGNSLVERERGKFFRDCMILEIDDDDDNDDLEPPNDDDFDDNDNRSTS</sequence>
<comment type="caution">
    <text evidence="2">The sequence shown here is derived from an EMBL/GenBank/DDBJ whole genome shotgun (WGS) entry which is preliminary data.</text>
</comment>
<reference evidence="2" key="2">
    <citation type="submission" date="2021-04" db="EMBL/GenBank/DDBJ databases">
        <authorList>
            <person name="Podell S."/>
        </authorList>
    </citation>
    <scope>NUCLEOTIDE SEQUENCE</scope>
    <source>
        <strain evidence="2">Hildebrandi</strain>
    </source>
</reference>
<protein>
    <submittedName>
        <fullName evidence="2">Uncharacterized protein</fullName>
    </submittedName>
</protein>
<gene>
    <name evidence="2" type="ORF">IV203_021339</name>
</gene>
<dbReference type="EMBL" id="JAGRRH010000024">
    <property type="protein sequence ID" value="KAG7343394.1"/>
    <property type="molecule type" value="Genomic_DNA"/>
</dbReference>
<evidence type="ECO:0000313" key="3">
    <source>
        <dbReference type="Proteomes" id="UP000693970"/>
    </source>
</evidence>
<organism evidence="2 3">
    <name type="scientific">Nitzschia inconspicua</name>
    <dbReference type="NCBI Taxonomy" id="303405"/>
    <lineage>
        <taxon>Eukaryota</taxon>
        <taxon>Sar</taxon>
        <taxon>Stramenopiles</taxon>
        <taxon>Ochrophyta</taxon>
        <taxon>Bacillariophyta</taxon>
        <taxon>Bacillariophyceae</taxon>
        <taxon>Bacillariophycidae</taxon>
        <taxon>Bacillariales</taxon>
        <taxon>Bacillariaceae</taxon>
        <taxon>Nitzschia</taxon>
    </lineage>
</organism>
<feature type="region of interest" description="Disordered" evidence="1">
    <location>
        <begin position="242"/>
        <end position="267"/>
    </location>
</feature>